<organism evidence="2">
    <name type="scientific">marine sediment metagenome</name>
    <dbReference type="NCBI Taxonomy" id="412755"/>
    <lineage>
        <taxon>unclassified sequences</taxon>
        <taxon>metagenomes</taxon>
        <taxon>ecological metagenomes</taxon>
    </lineage>
</organism>
<evidence type="ECO:0000256" key="1">
    <source>
        <dbReference type="SAM" id="Phobius"/>
    </source>
</evidence>
<proteinExistence type="predicted"/>
<reference evidence="2" key="1">
    <citation type="journal article" date="2014" name="Front. Microbiol.">
        <title>High frequency of phylogenetically diverse reductive dehalogenase-homologous genes in deep subseafloor sedimentary metagenomes.</title>
        <authorList>
            <person name="Kawai M."/>
            <person name="Futagami T."/>
            <person name="Toyoda A."/>
            <person name="Takaki Y."/>
            <person name="Nishi S."/>
            <person name="Hori S."/>
            <person name="Arai W."/>
            <person name="Tsubouchi T."/>
            <person name="Morono Y."/>
            <person name="Uchiyama I."/>
            <person name="Ito T."/>
            <person name="Fujiyama A."/>
            <person name="Inagaki F."/>
            <person name="Takami H."/>
        </authorList>
    </citation>
    <scope>NUCLEOTIDE SEQUENCE</scope>
    <source>
        <strain evidence="2">Expedition CK06-06</strain>
    </source>
</reference>
<accession>X1DWG1</accession>
<evidence type="ECO:0000313" key="2">
    <source>
        <dbReference type="EMBL" id="GAH00728.1"/>
    </source>
</evidence>
<keyword evidence="1" id="KW-0472">Membrane</keyword>
<dbReference type="AlphaFoldDB" id="X1DWG1"/>
<name>X1DWG1_9ZZZZ</name>
<dbReference type="EMBL" id="BART01021477">
    <property type="protein sequence ID" value="GAH00728.1"/>
    <property type="molecule type" value="Genomic_DNA"/>
</dbReference>
<comment type="caution">
    <text evidence="2">The sequence shown here is derived from an EMBL/GenBank/DDBJ whole genome shotgun (WGS) entry which is preliminary data.</text>
</comment>
<sequence>MGKLWALLGGLSLIVVATVDLRLDQITSDHLIIPGFVAFIWALCAGIVVAVKRARVPVDPLGILYDLEEVGENGD</sequence>
<gene>
    <name evidence="2" type="ORF">S01H4_39606</name>
</gene>
<feature type="transmembrane region" description="Helical" evidence="1">
    <location>
        <begin position="31"/>
        <end position="51"/>
    </location>
</feature>
<keyword evidence="1" id="KW-0812">Transmembrane</keyword>
<keyword evidence="1" id="KW-1133">Transmembrane helix</keyword>
<protein>
    <submittedName>
        <fullName evidence="2">Uncharacterized protein</fullName>
    </submittedName>
</protein>